<keyword evidence="3 5" id="KW-1133">Transmembrane helix</keyword>
<evidence type="ECO:0000313" key="8">
    <source>
        <dbReference type="Proteomes" id="UP001596398"/>
    </source>
</evidence>
<comment type="subcellular location">
    <subcellularLocation>
        <location evidence="1">Membrane</location>
        <topology evidence="1">Multi-pass membrane protein</topology>
    </subcellularLocation>
</comment>
<reference evidence="7 8" key="1">
    <citation type="journal article" date="2019" name="Int. J. Syst. Evol. Microbiol.">
        <title>The Global Catalogue of Microorganisms (GCM) 10K type strain sequencing project: providing services to taxonomists for standard genome sequencing and annotation.</title>
        <authorList>
            <consortium name="The Broad Institute Genomics Platform"/>
            <consortium name="The Broad Institute Genome Sequencing Center for Infectious Disease"/>
            <person name="Wu L."/>
            <person name="Ma J."/>
        </authorList>
    </citation>
    <scope>NUCLEOTIDE SEQUENCE [LARGE SCALE GENOMIC DNA]</scope>
    <source>
        <strain evidence="7 8">DT85</strain>
    </source>
</reference>
<comment type="caution">
    <text evidence="7">The sequence shown here is derived from an EMBL/GenBank/DDBJ whole genome shotgun (WGS) entry which is preliminary data.</text>
</comment>
<feature type="transmembrane region" description="Helical" evidence="5">
    <location>
        <begin position="187"/>
        <end position="204"/>
    </location>
</feature>
<evidence type="ECO:0000256" key="1">
    <source>
        <dbReference type="ARBA" id="ARBA00004141"/>
    </source>
</evidence>
<dbReference type="AlphaFoldDB" id="A0ABD5ZTG2"/>
<sequence>MLDILFSPDRFFRERAGDPGLGGPVAVVAVVALLGAVAAYPAAEAVAAALPAEAQGFSGITIATTLIGAFVGPFVVWILFAAVFHGLSAFLYDAEGDFRDTLAFTGWGFVPAIVTAVVGIVVGFLVWGSVQFPDATDPQAVQQFTREIRQRPEFIVSGVVGLVVLLWRGMLWTFAMQHCRNIEFREALVTVGVPVGLLFLYRLSGLVL</sequence>
<organism evidence="7 8">
    <name type="scientific">Halosegnis marinus</name>
    <dbReference type="NCBI Taxonomy" id="3034023"/>
    <lineage>
        <taxon>Archaea</taxon>
        <taxon>Methanobacteriati</taxon>
        <taxon>Methanobacteriota</taxon>
        <taxon>Stenosarchaea group</taxon>
        <taxon>Halobacteria</taxon>
        <taxon>Halobacteriales</taxon>
        <taxon>Natronomonadaceae</taxon>
        <taxon>Halosegnis</taxon>
    </lineage>
</organism>
<evidence type="ECO:0000256" key="5">
    <source>
        <dbReference type="SAM" id="Phobius"/>
    </source>
</evidence>
<dbReference type="Pfam" id="PF04893">
    <property type="entry name" value="Yip1"/>
    <property type="match status" value="1"/>
</dbReference>
<evidence type="ECO:0000256" key="2">
    <source>
        <dbReference type="ARBA" id="ARBA00022692"/>
    </source>
</evidence>
<evidence type="ECO:0000256" key="3">
    <source>
        <dbReference type="ARBA" id="ARBA00022989"/>
    </source>
</evidence>
<gene>
    <name evidence="7" type="ORF">ACFQJ4_14330</name>
</gene>
<name>A0ABD5ZTG2_9EURY</name>
<dbReference type="EMBL" id="JBHTAP010000001">
    <property type="protein sequence ID" value="MFC7236488.1"/>
    <property type="molecule type" value="Genomic_DNA"/>
</dbReference>
<keyword evidence="4 5" id="KW-0472">Membrane</keyword>
<feature type="transmembrane region" description="Helical" evidence="5">
    <location>
        <begin position="21"/>
        <end position="40"/>
    </location>
</feature>
<feature type="transmembrane region" description="Helical" evidence="5">
    <location>
        <begin position="104"/>
        <end position="127"/>
    </location>
</feature>
<evidence type="ECO:0000256" key="4">
    <source>
        <dbReference type="ARBA" id="ARBA00023136"/>
    </source>
</evidence>
<accession>A0ABD5ZTG2</accession>
<dbReference type="Proteomes" id="UP001596398">
    <property type="component" value="Unassembled WGS sequence"/>
</dbReference>
<keyword evidence="2 5" id="KW-0812">Transmembrane</keyword>
<dbReference type="RefSeq" id="WP_276234644.1">
    <property type="nucleotide sequence ID" value="NZ_CP119802.1"/>
</dbReference>
<feature type="transmembrane region" description="Helical" evidence="5">
    <location>
        <begin position="60"/>
        <end position="92"/>
    </location>
</feature>
<dbReference type="GeneID" id="79268211"/>
<feature type="domain" description="Yip1" evidence="6">
    <location>
        <begin position="3"/>
        <end position="200"/>
    </location>
</feature>
<dbReference type="InterPro" id="IPR006977">
    <property type="entry name" value="Yip1_dom"/>
</dbReference>
<keyword evidence="8" id="KW-1185">Reference proteome</keyword>
<proteinExistence type="predicted"/>
<feature type="transmembrane region" description="Helical" evidence="5">
    <location>
        <begin position="154"/>
        <end position="175"/>
    </location>
</feature>
<evidence type="ECO:0000313" key="7">
    <source>
        <dbReference type="EMBL" id="MFC7236488.1"/>
    </source>
</evidence>
<protein>
    <submittedName>
        <fullName evidence="7">YIP1 family protein</fullName>
    </submittedName>
</protein>
<dbReference type="GO" id="GO:0016020">
    <property type="term" value="C:membrane"/>
    <property type="evidence" value="ECO:0007669"/>
    <property type="project" value="UniProtKB-SubCell"/>
</dbReference>
<evidence type="ECO:0000259" key="6">
    <source>
        <dbReference type="Pfam" id="PF04893"/>
    </source>
</evidence>